<dbReference type="Proteomes" id="UP000315400">
    <property type="component" value="Unassembled WGS sequence"/>
</dbReference>
<dbReference type="AlphaFoldDB" id="A0A540VH17"/>
<name>A0A540VH17_9GAMM</name>
<accession>A0A540VH17</accession>
<evidence type="ECO:0000313" key="2">
    <source>
        <dbReference type="Proteomes" id="UP000315400"/>
    </source>
</evidence>
<proteinExistence type="predicted"/>
<comment type="caution">
    <text evidence="1">The sequence shown here is derived from an EMBL/GenBank/DDBJ whole genome shotgun (WGS) entry which is preliminary data.</text>
</comment>
<gene>
    <name evidence="1" type="ORF">FKY71_16875</name>
</gene>
<reference evidence="1 2" key="1">
    <citation type="submission" date="2019-06" db="EMBL/GenBank/DDBJ databases">
        <title>Metagenome assembled Genome of Spiribacter salinus SL48-SHIP from the microbial mat of Salt Lake 48 (Novosibirsk region, Russia).</title>
        <authorList>
            <person name="Shipova A."/>
            <person name="Rozanov A.S."/>
            <person name="Bryanskaya A.V."/>
            <person name="Peltek S.E."/>
        </authorList>
    </citation>
    <scope>NUCLEOTIDE SEQUENCE [LARGE SCALE GENOMIC DNA]</scope>
    <source>
        <strain evidence="1">SL48-SHIP-2</strain>
    </source>
</reference>
<evidence type="ECO:0000313" key="1">
    <source>
        <dbReference type="EMBL" id="TQE96066.1"/>
    </source>
</evidence>
<protein>
    <submittedName>
        <fullName evidence="1">Uncharacterized protein</fullName>
    </submittedName>
</protein>
<dbReference type="EMBL" id="VIFK01000359">
    <property type="protein sequence ID" value="TQE96066.1"/>
    <property type="molecule type" value="Genomic_DNA"/>
</dbReference>
<sequence length="108" mass="12111">MDKANEVTTELRAQGCSVLRMGYSKQYGHLLVIGLRGRDIIAFCPDGSRTRFQREFAEAWRGVPPVDLRDRTDAKALADLIAAGEFDDSAIMSTMRQAVYLRDGRRTS</sequence>
<organism evidence="1 2">
    <name type="scientific">Spiribacter salinus</name>
    <dbReference type="NCBI Taxonomy" id="1335746"/>
    <lineage>
        <taxon>Bacteria</taxon>
        <taxon>Pseudomonadati</taxon>
        <taxon>Pseudomonadota</taxon>
        <taxon>Gammaproteobacteria</taxon>
        <taxon>Chromatiales</taxon>
        <taxon>Ectothiorhodospiraceae</taxon>
        <taxon>Spiribacter</taxon>
    </lineage>
</organism>